<evidence type="ECO:0000256" key="3">
    <source>
        <dbReference type="ARBA" id="ARBA00022448"/>
    </source>
</evidence>
<dbReference type="SUPFAM" id="SSF111352">
    <property type="entry name" value="Ammonium transporter"/>
    <property type="match status" value="1"/>
</dbReference>
<gene>
    <name evidence="12" type="ORF">HIR71_05075</name>
</gene>
<evidence type="ECO:0000256" key="8">
    <source>
        <dbReference type="ARBA" id="ARBA00050025"/>
    </source>
</evidence>
<feature type="transmembrane region" description="Helical" evidence="9">
    <location>
        <begin position="98"/>
        <end position="120"/>
    </location>
</feature>
<protein>
    <recommendedName>
        <fullName evidence="8 9">Ammonium transporter</fullName>
    </recommendedName>
</protein>
<organism evidence="12 13">
    <name type="scientific">Cellulomonas fimi</name>
    <dbReference type="NCBI Taxonomy" id="1708"/>
    <lineage>
        <taxon>Bacteria</taxon>
        <taxon>Bacillati</taxon>
        <taxon>Actinomycetota</taxon>
        <taxon>Actinomycetes</taxon>
        <taxon>Micrococcales</taxon>
        <taxon>Cellulomonadaceae</taxon>
        <taxon>Cellulomonas</taxon>
    </lineage>
</organism>
<feature type="transmembrane region" description="Helical" evidence="9">
    <location>
        <begin position="282"/>
        <end position="299"/>
    </location>
</feature>
<reference evidence="12 13" key="1">
    <citation type="submission" date="2020-04" db="EMBL/GenBank/DDBJ databases">
        <title>Sequencing and Assembly of C. fimi.</title>
        <authorList>
            <person name="Ramsey A.R."/>
        </authorList>
    </citation>
    <scope>NUCLEOTIDE SEQUENCE [LARGE SCALE GENOMIC DNA]</scope>
    <source>
        <strain evidence="12 13">SB</strain>
    </source>
</reference>
<dbReference type="GO" id="GO:0005886">
    <property type="term" value="C:plasma membrane"/>
    <property type="evidence" value="ECO:0007669"/>
    <property type="project" value="UniProtKB-SubCell"/>
</dbReference>
<dbReference type="PROSITE" id="PS01219">
    <property type="entry name" value="AMMONIUM_TRANSP"/>
    <property type="match status" value="1"/>
</dbReference>
<evidence type="ECO:0000256" key="7">
    <source>
        <dbReference type="ARBA" id="ARBA00023177"/>
    </source>
</evidence>
<dbReference type="InterPro" id="IPR029020">
    <property type="entry name" value="Ammonium/urea_transptr"/>
</dbReference>
<evidence type="ECO:0000256" key="6">
    <source>
        <dbReference type="ARBA" id="ARBA00023136"/>
    </source>
</evidence>
<dbReference type="GO" id="GO:0008519">
    <property type="term" value="F:ammonium channel activity"/>
    <property type="evidence" value="ECO:0007669"/>
    <property type="project" value="InterPro"/>
</dbReference>
<evidence type="ECO:0000259" key="11">
    <source>
        <dbReference type="Pfam" id="PF00909"/>
    </source>
</evidence>
<keyword evidence="5 9" id="KW-1133">Transmembrane helix</keyword>
<comment type="similarity">
    <text evidence="2 9">Belongs to the ammonia transporter channel (TC 1.A.11.2) family.</text>
</comment>
<feature type="transmembrane region" description="Helical" evidence="9">
    <location>
        <begin position="370"/>
        <end position="394"/>
    </location>
</feature>
<dbReference type="InterPro" id="IPR001905">
    <property type="entry name" value="Ammonium_transpt"/>
</dbReference>
<evidence type="ECO:0000256" key="2">
    <source>
        <dbReference type="ARBA" id="ARBA00005887"/>
    </source>
</evidence>
<feature type="transmembrane region" description="Helical" evidence="9">
    <location>
        <begin position="41"/>
        <end position="59"/>
    </location>
</feature>
<sequence length="453" mass="46275">MELDTGATAWMLMSASLVLLMTPGLAFFYGGMVRGKSVLNMLMMSFGAMAVIMVVYVLWGWSMSYGSDLGGIVGNPFDQFGLAGTLYDDAGEFAIDGFGVPVAVGVAFQVTFAIITTALISGAIADRVRFSTWMVFAAIWVTLSYFPLAHMVWGGGLLSGAEGGIAAALFGATDGTANTTPIDFAGGTVVHINAGVAALVLALVVGRRRGFGKEPMRPHNLPFVMLGAALLWFGWFGFNAGSAFTADGLAGLAWVNTSAATAAAVLGWLATERIRDGHATSLGAASGIVAGLVAVTPAAGALTPVTSLVLGLVAGALCALAVGLKFRFGYDDSLDVVGVHLVGGLVGTVALGFLATDTGLLLGGGIDQLVIQVIIAAVAMLFSGVVTLVIALALKATMGWRVPEETEVGGIDLGVHGETAYEALGARISSHDGARTTTTTTDSVPVTRTEVTA</sequence>
<feature type="domain" description="Ammonium transporter AmtB-like" evidence="11">
    <location>
        <begin position="9"/>
        <end position="421"/>
    </location>
</feature>
<feature type="transmembrane region" description="Helical" evidence="9">
    <location>
        <begin position="305"/>
        <end position="324"/>
    </location>
</feature>
<evidence type="ECO:0000256" key="1">
    <source>
        <dbReference type="ARBA" id="ARBA00004141"/>
    </source>
</evidence>
<dbReference type="InterPro" id="IPR024041">
    <property type="entry name" value="NH4_transpt_AmtB-like_dom"/>
</dbReference>
<keyword evidence="13" id="KW-1185">Reference proteome</keyword>
<dbReference type="InterPro" id="IPR018047">
    <property type="entry name" value="Ammonium_transpt_CS"/>
</dbReference>
<keyword evidence="6 9" id="KW-0472">Membrane</keyword>
<keyword evidence="7 9" id="KW-0924">Ammonia transport</keyword>
<comment type="caution">
    <text evidence="12">The sequence shown here is derived from an EMBL/GenBank/DDBJ whole genome shotgun (WGS) entry which is preliminary data.</text>
</comment>
<dbReference type="EMBL" id="JABCJJ010000005">
    <property type="protein sequence ID" value="NMR19602.1"/>
    <property type="molecule type" value="Genomic_DNA"/>
</dbReference>
<dbReference type="PANTHER" id="PTHR43029">
    <property type="entry name" value="AMMONIUM TRANSPORTER MEP2"/>
    <property type="match status" value="1"/>
</dbReference>
<dbReference type="Proteomes" id="UP000562124">
    <property type="component" value="Unassembled WGS sequence"/>
</dbReference>
<evidence type="ECO:0000256" key="5">
    <source>
        <dbReference type="ARBA" id="ARBA00022989"/>
    </source>
</evidence>
<dbReference type="NCBIfam" id="TIGR00836">
    <property type="entry name" value="amt"/>
    <property type="match status" value="1"/>
</dbReference>
<name>A0A7Y0LWN4_CELFI</name>
<feature type="transmembrane region" description="Helical" evidence="9">
    <location>
        <begin position="336"/>
        <end position="355"/>
    </location>
</feature>
<evidence type="ECO:0000313" key="13">
    <source>
        <dbReference type="Proteomes" id="UP000562124"/>
    </source>
</evidence>
<evidence type="ECO:0000256" key="4">
    <source>
        <dbReference type="ARBA" id="ARBA00022692"/>
    </source>
</evidence>
<evidence type="ECO:0000256" key="9">
    <source>
        <dbReference type="RuleBase" id="RU362002"/>
    </source>
</evidence>
<comment type="subcellular location">
    <subcellularLocation>
        <location evidence="9">Cell membrane</location>
        <topology evidence="9">Multi-pass membrane protein</topology>
    </subcellularLocation>
    <subcellularLocation>
        <location evidence="1">Membrane</location>
        <topology evidence="1">Multi-pass membrane protein</topology>
    </subcellularLocation>
</comment>
<accession>A0A7Y0LWN4</accession>
<dbReference type="Gene3D" id="1.10.3430.10">
    <property type="entry name" value="Ammonium transporter AmtB like domains"/>
    <property type="match status" value="1"/>
</dbReference>
<dbReference type="AlphaFoldDB" id="A0A7Y0LWN4"/>
<feature type="compositionally biased region" description="Polar residues" evidence="10">
    <location>
        <begin position="442"/>
        <end position="453"/>
    </location>
</feature>
<feature type="transmembrane region" description="Helical" evidence="9">
    <location>
        <begin position="132"/>
        <end position="153"/>
    </location>
</feature>
<feature type="transmembrane region" description="Helical" evidence="9">
    <location>
        <begin position="250"/>
        <end position="270"/>
    </location>
</feature>
<dbReference type="Pfam" id="PF00909">
    <property type="entry name" value="Ammonium_transp"/>
    <property type="match status" value="1"/>
</dbReference>
<feature type="region of interest" description="Disordered" evidence="10">
    <location>
        <begin position="432"/>
        <end position="453"/>
    </location>
</feature>
<proteinExistence type="inferred from homology"/>
<feature type="transmembrane region" description="Helical" evidence="9">
    <location>
        <begin position="6"/>
        <end position="29"/>
    </location>
</feature>
<keyword evidence="4 9" id="KW-0812">Transmembrane</keyword>
<evidence type="ECO:0000313" key="12">
    <source>
        <dbReference type="EMBL" id="NMR19602.1"/>
    </source>
</evidence>
<dbReference type="RefSeq" id="WP_169323973.1">
    <property type="nucleotide sequence ID" value="NZ_JABCJJ010000005.1"/>
</dbReference>
<feature type="transmembrane region" description="Helical" evidence="9">
    <location>
        <begin position="218"/>
        <end position="238"/>
    </location>
</feature>
<feature type="transmembrane region" description="Helical" evidence="9">
    <location>
        <begin position="184"/>
        <end position="206"/>
    </location>
</feature>
<dbReference type="PANTHER" id="PTHR43029:SF10">
    <property type="entry name" value="AMMONIUM TRANSPORTER MEP2"/>
    <property type="match status" value="1"/>
</dbReference>
<keyword evidence="3 9" id="KW-0813">Transport</keyword>
<evidence type="ECO:0000256" key="10">
    <source>
        <dbReference type="SAM" id="MobiDB-lite"/>
    </source>
</evidence>